<proteinExistence type="predicted"/>
<reference evidence="1" key="3">
    <citation type="submission" date="2023-05" db="EMBL/GenBank/DDBJ databases">
        <authorList>
            <person name="Smith C.H."/>
        </authorList>
    </citation>
    <scope>NUCLEOTIDE SEQUENCE</scope>
    <source>
        <strain evidence="1">CHS0354</strain>
        <tissue evidence="1">Mantle</tissue>
    </source>
</reference>
<reference evidence="1" key="2">
    <citation type="journal article" date="2021" name="Genome Biol. Evol.">
        <title>Developing a high-quality reference genome for a parasitic bivalve with doubly uniparental inheritance (Bivalvia: Unionida).</title>
        <authorList>
            <person name="Smith C.H."/>
        </authorList>
    </citation>
    <scope>NUCLEOTIDE SEQUENCE</scope>
    <source>
        <strain evidence="1">CHS0354</strain>
        <tissue evidence="1">Mantle</tissue>
    </source>
</reference>
<gene>
    <name evidence="1" type="ORF">CHS0354_017326</name>
</gene>
<organism evidence="1 2">
    <name type="scientific">Potamilus streckersoni</name>
    <dbReference type="NCBI Taxonomy" id="2493646"/>
    <lineage>
        <taxon>Eukaryota</taxon>
        <taxon>Metazoa</taxon>
        <taxon>Spiralia</taxon>
        <taxon>Lophotrochozoa</taxon>
        <taxon>Mollusca</taxon>
        <taxon>Bivalvia</taxon>
        <taxon>Autobranchia</taxon>
        <taxon>Heteroconchia</taxon>
        <taxon>Palaeoheterodonta</taxon>
        <taxon>Unionida</taxon>
        <taxon>Unionoidea</taxon>
        <taxon>Unionidae</taxon>
        <taxon>Ambleminae</taxon>
        <taxon>Lampsilini</taxon>
        <taxon>Potamilus</taxon>
    </lineage>
</organism>
<dbReference type="AlphaFoldDB" id="A0AAE0T5K6"/>
<protein>
    <submittedName>
        <fullName evidence="1">Uncharacterized protein</fullName>
    </submittedName>
</protein>
<sequence>MPIVGTFVLNGKRYRLEPTDSLSEATHFVTEINQDERDLDTHGDEHLSPEYLSLSRPNIDAMSGNVGLNGKHRRLKRMIPEGVDIIEIYIFADDFIYKRYISKTSYTRVAIISQVG</sequence>
<dbReference type="Proteomes" id="UP001195483">
    <property type="component" value="Unassembled WGS sequence"/>
</dbReference>
<name>A0AAE0T5K6_9BIVA</name>
<evidence type="ECO:0000313" key="1">
    <source>
        <dbReference type="EMBL" id="KAK3603608.1"/>
    </source>
</evidence>
<evidence type="ECO:0000313" key="2">
    <source>
        <dbReference type="Proteomes" id="UP001195483"/>
    </source>
</evidence>
<accession>A0AAE0T5K6</accession>
<keyword evidence="2" id="KW-1185">Reference proteome</keyword>
<dbReference type="EMBL" id="JAEAOA010001069">
    <property type="protein sequence ID" value="KAK3603608.1"/>
    <property type="molecule type" value="Genomic_DNA"/>
</dbReference>
<comment type="caution">
    <text evidence="1">The sequence shown here is derived from an EMBL/GenBank/DDBJ whole genome shotgun (WGS) entry which is preliminary data.</text>
</comment>
<reference evidence="1" key="1">
    <citation type="journal article" date="2021" name="Genome Biol. Evol.">
        <title>A High-Quality Reference Genome for a Parasitic Bivalve with Doubly Uniparental Inheritance (Bivalvia: Unionida).</title>
        <authorList>
            <person name="Smith C.H."/>
        </authorList>
    </citation>
    <scope>NUCLEOTIDE SEQUENCE</scope>
    <source>
        <strain evidence="1">CHS0354</strain>
    </source>
</reference>